<keyword evidence="4" id="KW-0411">Iron-sulfur</keyword>
<dbReference type="GO" id="GO:0046872">
    <property type="term" value="F:metal ion binding"/>
    <property type="evidence" value="ECO:0007669"/>
    <property type="project" value="UniProtKB-KW"/>
</dbReference>
<evidence type="ECO:0000256" key="1">
    <source>
        <dbReference type="ARBA" id="ARBA00022714"/>
    </source>
</evidence>
<protein>
    <recommendedName>
        <fullName evidence="7">Iron-binding zinc finger CDGSH type domain-containing protein</fullName>
    </recommendedName>
</protein>
<dbReference type="Proteomes" id="UP000054408">
    <property type="component" value="Unassembled WGS sequence"/>
</dbReference>
<dbReference type="RefSeq" id="XP_013754333.1">
    <property type="nucleotide sequence ID" value="XM_013898879.1"/>
</dbReference>
<dbReference type="PANTHER" id="PTHR46491:SF3">
    <property type="entry name" value="CDGSH IRON-SULFUR DOMAIN-CONTAINING PROTEIN 3, MITOCHONDRIAL"/>
    <property type="match status" value="1"/>
</dbReference>
<dbReference type="InterPro" id="IPR018967">
    <property type="entry name" value="FeS-contain_CDGSH-typ"/>
</dbReference>
<keyword evidence="9" id="KW-1185">Reference proteome</keyword>
<keyword evidence="1" id="KW-0001">2Fe-2S</keyword>
<keyword evidence="2" id="KW-0479">Metal-binding</keyword>
<reference evidence="8 9" key="1">
    <citation type="submission" date="2010-05" db="EMBL/GenBank/DDBJ databases">
        <title>The Genome Sequence of Thecamonas trahens ATCC 50062.</title>
        <authorList>
            <consortium name="The Broad Institute Genome Sequencing Platform"/>
            <person name="Russ C."/>
            <person name="Cuomo C."/>
            <person name="Shea T."/>
            <person name="Young S.K."/>
            <person name="Zeng Q."/>
            <person name="Koehrsen M."/>
            <person name="Haas B."/>
            <person name="Borodovsky M."/>
            <person name="Guigo R."/>
            <person name="Alvarado L."/>
            <person name="Berlin A."/>
            <person name="Bochicchio J."/>
            <person name="Borenstein D."/>
            <person name="Chapman S."/>
            <person name="Chen Z."/>
            <person name="Freedman E."/>
            <person name="Gellesch M."/>
            <person name="Goldberg J."/>
            <person name="Griggs A."/>
            <person name="Gujja S."/>
            <person name="Heilman E."/>
            <person name="Heiman D."/>
            <person name="Hepburn T."/>
            <person name="Howarth C."/>
            <person name="Jen D."/>
            <person name="Larson L."/>
            <person name="Mehta T."/>
            <person name="Park D."/>
            <person name="Pearson M."/>
            <person name="Roberts A."/>
            <person name="Saif S."/>
            <person name="Shenoy N."/>
            <person name="Sisk P."/>
            <person name="Stolte C."/>
            <person name="Sykes S."/>
            <person name="Thomson T."/>
            <person name="Walk T."/>
            <person name="White J."/>
            <person name="Yandava C."/>
            <person name="Burger G."/>
            <person name="Gray M.W."/>
            <person name="Holland P.W.H."/>
            <person name="King N."/>
            <person name="Lang F.B.F."/>
            <person name="Roger A.J."/>
            <person name="Ruiz-Trillo I."/>
            <person name="Lander E."/>
            <person name="Nusbaum C."/>
        </authorList>
    </citation>
    <scope>NUCLEOTIDE SEQUENCE [LARGE SCALE GENOMIC DNA]</scope>
    <source>
        <strain evidence="8 9">ATCC 50062</strain>
    </source>
</reference>
<feature type="transmembrane region" description="Helical" evidence="6">
    <location>
        <begin position="115"/>
        <end position="134"/>
    </location>
</feature>
<gene>
    <name evidence="8" type="ORF">AMSG_09488</name>
</gene>
<evidence type="ECO:0000259" key="7">
    <source>
        <dbReference type="SMART" id="SM00704"/>
    </source>
</evidence>
<feature type="domain" description="Iron-binding zinc finger CDGSH type" evidence="7">
    <location>
        <begin position="54"/>
        <end position="90"/>
    </location>
</feature>
<evidence type="ECO:0000313" key="9">
    <source>
        <dbReference type="Proteomes" id="UP000054408"/>
    </source>
</evidence>
<sequence>MAASSSSSDLPAVAAVKPIKVALKAGEDYWWCACGLSQNQPWCDGSHKGTGIVPVKVNVEKDDDYYMCTCKATGSEVGFCDGTHHTEPVLLKYSRQLLKANSELKADLVSLKRNLAIASMLSVGFVGSLIFFLGRKN</sequence>
<dbReference type="SMART" id="SM00704">
    <property type="entry name" value="ZnF_CDGSH"/>
    <property type="match status" value="2"/>
</dbReference>
<organism evidence="8 9">
    <name type="scientific">Thecamonas trahens ATCC 50062</name>
    <dbReference type="NCBI Taxonomy" id="461836"/>
    <lineage>
        <taxon>Eukaryota</taxon>
        <taxon>Apusozoa</taxon>
        <taxon>Apusomonadida</taxon>
        <taxon>Apusomonadidae</taxon>
        <taxon>Thecamonas</taxon>
    </lineage>
</organism>
<evidence type="ECO:0000256" key="5">
    <source>
        <dbReference type="ARBA" id="ARBA00034078"/>
    </source>
</evidence>
<keyword evidence="6" id="KW-0812">Transmembrane</keyword>
<proteinExistence type="predicted"/>
<dbReference type="InterPro" id="IPR042216">
    <property type="entry name" value="MitoNEET_CISD"/>
</dbReference>
<dbReference type="GeneID" id="25567941"/>
<name>A0A0L0DP23_THETB</name>
<keyword evidence="6" id="KW-0472">Membrane</keyword>
<dbReference type="GO" id="GO:0051537">
    <property type="term" value="F:2 iron, 2 sulfur cluster binding"/>
    <property type="evidence" value="ECO:0007669"/>
    <property type="project" value="UniProtKB-KW"/>
</dbReference>
<dbReference type="PANTHER" id="PTHR46491">
    <property type="entry name" value="CDGSH IRON SULFUR DOMAIN PROTEIN HOMOLOG"/>
    <property type="match status" value="1"/>
</dbReference>
<dbReference type="AlphaFoldDB" id="A0A0L0DP23"/>
<evidence type="ECO:0000256" key="6">
    <source>
        <dbReference type="SAM" id="Phobius"/>
    </source>
</evidence>
<accession>A0A0L0DP23</accession>
<dbReference type="OMA" id="HHEARTM"/>
<keyword evidence="3" id="KW-0408">Iron</keyword>
<dbReference type="GO" id="GO:0005739">
    <property type="term" value="C:mitochondrion"/>
    <property type="evidence" value="ECO:0007669"/>
    <property type="project" value="TreeGrafter"/>
</dbReference>
<dbReference type="STRING" id="461836.A0A0L0DP23"/>
<comment type="cofactor">
    <cofactor evidence="5">
        <name>[2Fe-2S] cluster</name>
        <dbReference type="ChEBI" id="CHEBI:190135"/>
    </cofactor>
</comment>
<dbReference type="Gene3D" id="3.40.5.90">
    <property type="entry name" value="CDGSH iron-sulfur domain, mitoNEET-type"/>
    <property type="match status" value="2"/>
</dbReference>
<evidence type="ECO:0000256" key="2">
    <source>
        <dbReference type="ARBA" id="ARBA00022723"/>
    </source>
</evidence>
<evidence type="ECO:0000313" key="8">
    <source>
        <dbReference type="EMBL" id="KNC53771.1"/>
    </source>
</evidence>
<dbReference type="EMBL" id="GL349482">
    <property type="protein sequence ID" value="KNC53771.1"/>
    <property type="molecule type" value="Genomic_DNA"/>
</dbReference>
<evidence type="ECO:0000256" key="3">
    <source>
        <dbReference type="ARBA" id="ARBA00023004"/>
    </source>
</evidence>
<dbReference type="eggNOG" id="KOG4605">
    <property type="taxonomic scope" value="Eukaryota"/>
</dbReference>
<keyword evidence="6" id="KW-1133">Transmembrane helix</keyword>
<dbReference type="Pfam" id="PF09360">
    <property type="entry name" value="zf-CDGSH"/>
    <property type="match status" value="1"/>
</dbReference>
<feature type="domain" description="Iron-binding zinc finger CDGSH type" evidence="7">
    <location>
        <begin position="18"/>
        <end position="53"/>
    </location>
</feature>
<dbReference type="InterPro" id="IPR052950">
    <property type="entry name" value="CISD"/>
</dbReference>
<dbReference type="OrthoDB" id="15717at2759"/>
<evidence type="ECO:0000256" key="4">
    <source>
        <dbReference type="ARBA" id="ARBA00023014"/>
    </source>
</evidence>